<name>G7IUL2_MEDTR</name>
<dbReference type="EnsemblPlants" id="AES67884">
    <property type="protein sequence ID" value="AES67884"/>
    <property type="gene ID" value="MTR_2g100390"/>
</dbReference>
<evidence type="ECO:0000313" key="1">
    <source>
        <dbReference type="EMBL" id="AES67884.1"/>
    </source>
</evidence>
<dbReference type="Proteomes" id="UP000002051">
    <property type="component" value="Chromosome 2"/>
</dbReference>
<dbReference type="EMBL" id="CM001218">
    <property type="protein sequence ID" value="AES67884.1"/>
    <property type="molecule type" value="Genomic_DNA"/>
</dbReference>
<proteinExistence type="predicted"/>
<keyword evidence="3" id="KW-1185">Reference proteome</keyword>
<accession>G7IUL2</accession>
<evidence type="ECO:0000313" key="3">
    <source>
        <dbReference type="Proteomes" id="UP000002051"/>
    </source>
</evidence>
<evidence type="ECO:0000313" key="2">
    <source>
        <dbReference type="EnsemblPlants" id="AES67884"/>
    </source>
</evidence>
<reference evidence="2" key="3">
    <citation type="submission" date="2015-04" db="UniProtKB">
        <authorList>
            <consortium name="EnsemblPlants"/>
        </authorList>
    </citation>
    <scope>IDENTIFICATION</scope>
    <source>
        <strain evidence="2">cv. Jemalong A17</strain>
    </source>
</reference>
<dbReference type="PaxDb" id="3880-AES67884"/>
<reference evidence="1 3" key="1">
    <citation type="journal article" date="2011" name="Nature">
        <title>The Medicago genome provides insight into the evolution of rhizobial symbioses.</title>
        <authorList>
            <person name="Young N.D."/>
            <person name="Debelle F."/>
            <person name="Oldroyd G.E."/>
            <person name="Geurts R."/>
            <person name="Cannon S.B."/>
            <person name="Udvardi M.K."/>
            <person name="Benedito V.A."/>
            <person name="Mayer K.F."/>
            <person name="Gouzy J."/>
            <person name="Schoof H."/>
            <person name="Van de Peer Y."/>
            <person name="Proost S."/>
            <person name="Cook D.R."/>
            <person name="Meyers B.C."/>
            <person name="Spannagl M."/>
            <person name="Cheung F."/>
            <person name="De Mita S."/>
            <person name="Krishnakumar V."/>
            <person name="Gundlach H."/>
            <person name="Zhou S."/>
            <person name="Mudge J."/>
            <person name="Bharti A.K."/>
            <person name="Murray J.D."/>
            <person name="Naoumkina M.A."/>
            <person name="Rosen B."/>
            <person name="Silverstein K.A."/>
            <person name="Tang H."/>
            <person name="Rombauts S."/>
            <person name="Zhao P.X."/>
            <person name="Zhou P."/>
            <person name="Barbe V."/>
            <person name="Bardou P."/>
            <person name="Bechner M."/>
            <person name="Bellec A."/>
            <person name="Berger A."/>
            <person name="Berges H."/>
            <person name="Bidwell S."/>
            <person name="Bisseling T."/>
            <person name="Choisne N."/>
            <person name="Couloux A."/>
            <person name="Denny R."/>
            <person name="Deshpande S."/>
            <person name="Dai X."/>
            <person name="Doyle J.J."/>
            <person name="Dudez A.M."/>
            <person name="Farmer A.D."/>
            <person name="Fouteau S."/>
            <person name="Franken C."/>
            <person name="Gibelin C."/>
            <person name="Gish J."/>
            <person name="Goldstein S."/>
            <person name="Gonzalez A.J."/>
            <person name="Green P.J."/>
            <person name="Hallab A."/>
            <person name="Hartog M."/>
            <person name="Hua A."/>
            <person name="Humphray S.J."/>
            <person name="Jeong D.H."/>
            <person name="Jing Y."/>
            <person name="Jocker A."/>
            <person name="Kenton S.M."/>
            <person name="Kim D.J."/>
            <person name="Klee K."/>
            <person name="Lai H."/>
            <person name="Lang C."/>
            <person name="Lin S."/>
            <person name="Macmil S.L."/>
            <person name="Magdelenat G."/>
            <person name="Matthews L."/>
            <person name="McCorrison J."/>
            <person name="Monaghan E.L."/>
            <person name="Mun J.H."/>
            <person name="Najar F.Z."/>
            <person name="Nicholson C."/>
            <person name="Noirot C."/>
            <person name="O'Bleness M."/>
            <person name="Paule C.R."/>
            <person name="Poulain J."/>
            <person name="Prion F."/>
            <person name="Qin B."/>
            <person name="Qu C."/>
            <person name="Retzel E.F."/>
            <person name="Riddle C."/>
            <person name="Sallet E."/>
            <person name="Samain S."/>
            <person name="Samson N."/>
            <person name="Sanders I."/>
            <person name="Saurat O."/>
            <person name="Scarpelli C."/>
            <person name="Schiex T."/>
            <person name="Segurens B."/>
            <person name="Severin A.J."/>
            <person name="Sherrier D.J."/>
            <person name="Shi R."/>
            <person name="Sims S."/>
            <person name="Singer S.R."/>
            <person name="Sinharoy S."/>
            <person name="Sterck L."/>
            <person name="Viollet A."/>
            <person name="Wang B.B."/>
            <person name="Wang K."/>
            <person name="Wang M."/>
            <person name="Wang X."/>
            <person name="Warfsmann J."/>
            <person name="Weissenbach J."/>
            <person name="White D.D."/>
            <person name="White J.D."/>
            <person name="Wiley G.B."/>
            <person name="Wincker P."/>
            <person name="Xing Y."/>
            <person name="Yang L."/>
            <person name="Yao Z."/>
            <person name="Ying F."/>
            <person name="Zhai J."/>
            <person name="Zhou L."/>
            <person name="Zuber A."/>
            <person name="Denarie J."/>
            <person name="Dixon R.A."/>
            <person name="May G.D."/>
            <person name="Schwartz D.C."/>
            <person name="Rogers J."/>
            <person name="Quetier F."/>
            <person name="Town C.D."/>
            <person name="Roe B.A."/>
        </authorList>
    </citation>
    <scope>NUCLEOTIDE SEQUENCE [LARGE SCALE GENOMIC DNA]</scope>
    <source>
        <strain evidence="1">A17</strain>
        <strain evidence="2 3">cv. Jemalong A17</strain>
    </source>
</reference>
<organism evidence="1 3">
    <name type="scientific">Medicago truncatula</name>
    <name type="common">Barrel medic</name>
    <name type="synonym">Medicago tribuloides</name>
    <dbReference type="NCBI Taxonomy" id="3880"/>
    <lineage>
        <taxon>Eukaryota</taxon>
        <taxon>Viridiplantae</taxon>
        <taxon>Streptophyta</taxon>
        <taxon>Embryophyta</taxon>
        <taxon>Tracheophyta</taxon>
        <taxon>Spermatophyta</taxon>
        <taxon>Magnoliopsida</taxon>
        <taxon>eudicotyledons</taxon>
        <taxon>Gunneridae</taxon>
        <taxon>Pentapetalae</taxon>
        <taxon>rosids</taxon>
        <taxon>fabids</taxon>
        <taxon>Fabales</taxon>
        <taxon>Fabaceae</taxon>
        <taxon>Papilionoideae</taxon>
        <taxon>50 kb inversion clade</taxon>
        <taxon>NPAAA clade</taxon>
        <taxon>Hologalegina</taxon>
        <taxon>IRL clade</taxon>
        <taxon>Trifolieae</taxon>
        <taxon>Medicago</taxon>
    </lineage>
</organism>
<dbReference type="AlphaFoldDB" id="G7IUL2"/>
<gene>
    <name evidence="1" type="ordered locus">MTR_2g100390</name>
</gene>
<dbReference type="HOGENOM" id="CLU_2889125_0_0_1"/>
<reference evidence="1 3" key="2">
    <citation type="journal article" date="2014" name="BMC Genomics">
        <title>An improved genome release (version Mt4.0) for the model legume Medicago truncatula.</title>
        <authorList>
            <person name="Tang H."/>
            <person name="Krishnakumar V."/>
            <person name="Bidwell S."/>
            <person name="Rosen B."/>
            <person name="Chan A."/>
            <person name="Zhou S."/>
            <person name="Gentzbittel L."/>
            <person name="Childs K.L."/>
            <person name="Yandell M."/>
            <person name="Gundlach H."/>
            <person name="Mayer K.F."/>
            <person name="Schwartz D.C."/>
            <person name="Town C.D."/>
        </authorList>
    </citation>
    <scope>GENOME REANNOTATION</scope>
    <source>
        <strain evidence="2 3">cv. Jemalong A17</strain>
    </source>
</reference>
<sequence>MEWLTNRWTAVAASILIQSSCGVSYTFNTISVFKDMGANFGILSGFLYTAVTPYDDGLLTSKK</sequence>
<protein>
    <submittedName>
        <fullName evidence="1">Nodulin-like/MFS transporter, putative</fullName>
    </submittedName>
</protein>